<sequence>MVSLSMTKLSTFGPAASAASGLCQERNAARDLGFTDAQSYNDARSGGFTSARAFAQAKSMVFNTRRDHDAAMSGGFRSSDEYQRAQAGGFTAANEYRAGWRARSAVSTRTSASCSAPSSTTNSRCSGTRMSPNAMKPRLLPVGRWSRAQEPLGRQLTDGDDATKRVRKPANLTPHVEDGFSKARCNSSKAKHVQKVLTAFLA</sequence>
<feature type="compositionally biased region" description="Low complexity" evidence="1">
    <location>
        <begin position="111"/>
        <end position="124"/>
    </location>
</feature>
<evidence type="ECO:0000256" key="1">
    <source>
        <dbReference type="SAM" id="MobiDB-lite"/>
    </source>
</evidence>
<dbReference type="Proteomes" id="UP001387293">
    <property type="component" value="Unassembled WGS sequence"/>
</dbReference>
<proteinExistence type="predicted"/>
<name>A0ABU8L204_9HYPH</name>
<protein>
    <submittedName>
        <fullName evidence="2">Uncharacterized protein</fullName>
    </submittedName>
</protein>
<dbReference type="RefSeq" id="WP_337108443.1">
    <property type="nucleotide sequence ID" value="NZ_JAPYKS010000021.1"/>
</dbReference>
<evidence type="ECO:0000313" key="2">
    <source>
        <dbReference type="EMBL" id="MEI9412003.1"/>
    </source>
</evidence>
<comment type="caution">
    <text evidence="2">The sequence shown here is derived from an EMBL/GenBank/DDBJ whole genome shotgun (WGS) entry which is preliminary data.</text>
</comment>
<organism evidence="2 3">
    <name type="scientific">Mesorhizobium salmacidum</name>
    <dbReference type="NCBI Taxonomy" id="3015171"/>
    <lineage>
        <taxon>Bacteria</taxon>
        <taxon>Pseudomonadati</taxon>
        <taxon>Pseudomonadota</taxon>
        <taxon>Alphaproteobacteria</taxon>
        <taxon>Hyphomicrobiales</taxon>
        <taxon>Phyllobacteriaceae</taxon>
        <taxon>Mesorhizobium</taxon>
    </lineage>
</organism>
<accession>A0ABU8L204</accession>
<keyword evidence="3" id="KW-1185">Reference proteome</keyword>
<evidence type="ECO:0000313" key="3">
    <source>
        <dbReference type="Proteomes" id="UP001387293"/>
    </source>
</evidence>
<reference evidence="2 3" key="1">
    <citation type="submission" date="2022-12" db="EMBL/GenBank/DDBJ databases">
        <authorList>
            <person name="Muema E."/>
        </authorList>
    </citation>
    <scope>NUCLEOTIDE SEQUENCE [LARGE SCALE GENOMIC DNA]</scope>
    <source>
        <strain evidence="3">1326</strain>
    </source>
</reference>
<feature type="region of interest" description="Disordered" evidence="1">
    <location>
        <begin position="111"/>
        <end position="136"/>
    </location>
</feature>
<dbReference type="EMBL" id="JAPYKS010000021">
    <property type="protein sequence ID" value="MEI9412003.1"/>
    <property type="molecule type" value="Genomic_DNA"/>
</dbReference>
<gene>
    <name evidence="2" type="ORF">O7A60_25020</name>
</gene>